<dbReference type="Pfam" id="PF00574">
    <property type="entry name" value="CLP_protease"/>
    <property type="match status" value="1"/>
</dbReference>
<dbReference type="SUPFAM" id="SSF52096">
    <property type="entry name" value="ClpP/crotonase"/>
    <property type="match status" value="1"/>
</dbReference>
<dbReference type="EMBL" id="MEYV01000018">
    <property type="protein sequence ID" value="OGD39789.1"/>
    <property type="molecule type" value="Genomic_DNA"/>
</dbReference>
<dbReference type="PANTHER" id="PTHR10381:SF11">
    <property type="entry name" value="ATP-DEPENDENT CLP PROTEASE PROTEOLYTIC SUBUNIT, MITOCHONDRIAL"/>
    <property type="match status" value="1"/>
</dbReference>
<dbReference type="GO" id="GO:0004176">
    <property type="term" value="F:ATP-dependent peptidase activity"/>
    <property type="evidence" value="ECO:0007669"/>
    <property type="project" value="InterPro"/>
</dbReference>
<evidence type="ECO:0000256" key="2">
    <source>
        <dbReference type="RuleBase" id="RU003567"/>
    </source>
</evidence>
<dbReference type="InterPro" id="IPR029045">
    <property type="entry name" value="ClpP/crotonase-like_dom_sf"/>
</dbReference>
<dbReference type="Gene3D" id="3.90.226.10">
    <property type="entry name" value="2-enoyl-CoA Hydratase, Chain A, domain 1"/>
    <property type="match status" value="1"/>
</dbReference>
<dbReference type="PANTHER" id="PTHR10381">
    <property type="entry name" value="ATP-DEPENDENT CLP PROTEASE PROTEOLYTIC SUBUNIT"/>
    <property type="match status" value="1"/>
</dbReference>
<evidence type="ECO:0000313" key="4">
    <source>
        <dbReference type="Proteomes" id="UP000177197"/>
    </source>
</evidence>
<evidence type="ECO:0000313" key="3">
    <source>
        <dbReference type="EMBL" id="OGD39789.1"/>
    </source>
</evidence>
<dbReference type="InterPro" id="IPR001907">
    <property type="entry name" value="ClpP"/>
</dbReference>
<comment type="caution">
    <text evidence="3">The sequence shown here is derived from an EMBL/GenBank/DDBJ whole genome shotgun (WGS) entry which is preliminary data.</text>
</comment>
<dbReference type="GO" id="GO:0051117">
    <property type="term" value="F:ATPase binding"/>
    <property type="evidence" value="ECO:0007669"/>
    <property type="project" value="TreeGrafter"/>
</dbReference>
<gene>
    <name evidence="3" type="ORF">A3I30_02190</name>
</gene>
<proteinExistence type="inferred from homology"/>
<dbReference type="InterPro" id="IPR023562">
    <property type="entry name" value="ClpP/TepA"/>
</dbReference>
<dbReference type="GO" id="GO:0006515">
    <property type="term" value="P:protein quality control for misfolded or incompletely synthesized proteins"/>
    <property type="evidence" value="ECO:0007669"/>
    <property type="project" value="TreeGrafter"/>
</dbReference>
<comment type="similarity">
    <text evidence="1 2">Belongs to the peptidase S14 family.</text>
</comment>
<name>A0A1F5CA91_9BACT</name>
<dbReference type="CDD" id="cd07017">
    <property type="entry name" value="S14_ClpP_2"/>
    <property type="match status" value="1"/>
</dbReference>
<reference evidence="3 4" key="1">
    <citation type="journal article" date="2016" name="Nat. Commun.">
        <title>Thousands of microbial genomes shed light on interconnected biogeochemical processes in an aquifer system.</title>
        <authorList>
            <person name="Anantharaman K."/>
            <person name="Brown C.T."/>
            <person name="Hug L.A."/>
            <person name="Sharon I."/>
            <person name="Castelle C.J."/>
            <person name="Probst A.J."/>
            <person name="Thomas B.C."/>
            <person name="Singh A."/>
            <person name="Wilkins M.J."/>
            <person name="Karaoz U."/>
            <person name="Brodie E.L."/>
            <person name="Williams K.H."/>
            <person name="Hubbard S.S."/>
            <person name="Banfield J.F."/>
        </authorList>
    </citation>
    <scope>NUCLEOTIDE SEQUENCE [LARGE SCALE GENOMIC DNA]</scope>
</reference>
<sequence length="216" mass="24095">MPMMVHEKDYRQQNLRLLRQLFFEKRRLLYLEGQLDPSYGAVYAGNDPTLPGLWATSPRAVIDQILHLDHLEIKRIGIIIDSPGGLVSQYLNLYDIIQTASSPIYTIAMGVISSAAASVLAGGTPGKRFIFASSRTMIHLPRGGAQGDDDDLEKQAKELKKTKDKYIGILSRHTGKTPEEIEQVINRKDHWMNAIETVSFGLADKVVENFTTDVGI</sequence>
<dbReference type="PRINTS" id="PR00127">
    <property type="entry name" value="CLPPROTEASEP"/>
</dbReference>
<dbReference type="GO" id="GO:0009368">
    <property type="term" value="C:endopeptidase Clp complex"/>
    <property type="evidence" value="ECO:0007669"/>
    <property type="project" value="TreeGrafter"/>
</dbReference>
<dbReference type="AlphaFoldDB" id="A0A1F5CA91"/>
<evidence type="ECO:0000256" key="1">
    <source>
        <dbReference type="ARBA" id="ARBA00007039"/>
    </source>
</evidence>
<dbReference type="GO" id="GO:0004252">
    <property type="term" value="F:serine-type endopeptidase activity"/>
    <property type="evidence" value="ECO:0007669"/>
    <property type="project" value="InterPro"/>
</dbReference>
<dbReference type="Proteomes" id="UP000177197">
    <property type="component" value="Unassembled WGS sequence"/>
</dbReference>
<organism evidence="3 4">
    <name type="scientific">Candidatus Azambacteria bacterium RIFCSPLOWO2_02_FULL_44_14</name>
    <dbReference type="NCBI Taxonomy" id="1797306"/>
    <lineage>
        <taxon>Bacteria</taxon>
        <taxon>Candidatus Azamiibacteriota</taxon>
    </lineage>
</organism>
<accession>A0A1F5CA91</accession>
<protein>
    <recommendedName>
        <fullName evidence="2">ATP-dependent Clp protease proteolytic subunit</fullName>
    </recommendedName>
</protein>